<accession>A0A0R2I1C5</accession>
<reference evidence="3 4" key="1">
    <citation type="journal article" date="2015" name="Genome Announc.">
        <title>Expanding the biotechnology potential of lactobacilli through comparative genomics of 213 strains and associated genera.</title>
        <authorList>
            <person name="Sun Z."/>
            <person name="Harris H.M."/>
            <person name="McCann A."/>
            <person name="Guo C."/>
            <person name="Argimon S."/>
            <person name="Zhang W."/>
            <person name="Yang X."/>
            <person name="Jeffery I.B."/>
            <person name="Cooney J.C."/>
            <person name="Kagawa T.F."/>
            <person name="Liu W."/>
            <person name="Song Y."/>
            <person name="Salvetti E."/>
            <person name="Wrobel A."/>
            <person name="Rasinkangas P."/>
            <person name="Parkhill J."/>
            <person name="Rea M.C."/>
            <person name="O'Sullivan O."/>
            <person name="Ritari J."/>
            <person name="Douillard F.P."/>
            <person name="Paul Ross R."/>
            <person name="Yang R."/>
            <person name="Briner A.E."/>
            <person name="Felis G.E."/>
            <person name="de Vos W.M."/>
            <person name="Barrangou R."/>
            <person name="Klaenhammer T.R."/>
            <person name="Caufield P.W."/>
            <person name="Cui Y."/>
            <person name="Zhang H."/>
            <person name="O'Toole P.W."/>
        </authorList>
    </citation>
    <scope>NUCLEOTIDE SEQUENCE [LARGE SCALE GENOMIC DNA]</scope>
    <source>
        <strain evidence="3 4">DSM 20623</strain>
    </source>
</reference>
<keyword evidence="1" id="KW-0732">Signal</keyword>
<sequence length="198" mass="20871">MVKMKKNLLTSLVTASVLGSVMGGVIVHAEEADNKGSNGNVGFKTPANGALTLLEVADLNFGDHEISGSDETYKTETDSKATVQDLRGTETGWELRLAQDGQFMNGEKELTNAQITLDTQELDANSTAIANVKSNVVLNPNGDSSVIMDANKGQGNGLATENFKTGNASLSVPGVTTKVIGQYTTTLTWTLMDSVSNQ</sequence>
<dbReference type="EMBL" id="JQBS01000007">
    <property type="protein sequence ID" value="KRN57286.1"/>
    <property type="molecule type" value="Genomic_DNA"/>
</dbReference>
<dbReference type="PATRIC" id="fig|1449336.4.peg.272"/>
<evidence type="ECO:0000313" key="3">
    <source>
        <dbReference type="EMBL" id="KRN57286.1"/>
    </source>
</evidence>
<feature type="domain" description="WxL" evidence="2">
    <location>
        <begin position="44"/>
        <end position="193"/>
    </location>
</feature>
<gene>
    <name evidence="3" type="ORF">IV74_GL000267</name>
</gene>
<feature type="chain" id="PRO_5006418060" description="WxL domain-containing protein" evidence="1">
    <location>
        <begin position="30"/>
        <end position="198"/>
    </location>
</feature>
<dbReference type="Proteomes" id="UP000051658">
    <property type="component" value="Unassembled WGS sequence"/>
</dbReference>
<protein>
    <recommendedName>
        <fullName evidence="2">WxL domain-containing protein</fullName>
    </recommendedName>
</protein>
<dbReference type="Pfam" id="PF13731">
    <property type="entry name" value="WxL"/>
    <property type="match status" value="1"/>
</dbReference>
<evidence type="ECO:0000313" key="4">
    <source>
        <dbReference type="Proteomes" id="UP000051658"/>
    </source>
</evidence>
<dbReference type="AlphaFoldDB" id="A0A0R2I1C5"/>
<dbReference type="InterPro" id="IPR027994">
    <property type="entry name" value="WxL_dom"/>
</dbReference>
<evidence type="ECO:0000256" key="1">
    <source>
        <dbReference type="SAM" id="SignalP"/>
    </source>
</evidence>
<organism evidence="3 4">
    <name type="scientific">Carnobacterium divergens DSM 20623</name>
    <dbReference type="NCBI Taxonomy" id="1449336"/>
    <lineage>
        <taxon>Bacteria</taxon>
        <taxon>Bacillati</taxon>
        <taxon>Bacillota</taxon>
        <taxon>Bacilli</taxon>
        <taxon>Lactobacillales</taxon>
        <taxon>Carnobacteriaceae</taxon>
        <taxon>Carnobacterium</taxon>
    </lineage>
</organism>
<keyword evidence="4" id="KW-1185">Reference proteome</keyword>
<feature type="signal peptide" evidence="1">
    <location>
        <begin position="1"/>
        <end position="29"/>
    </location>
</feature>
<proteinExistence type="predicted"/>
<comment type="caution">
    <text evidence="3">The sequence shown here is derived from an EMBL/GenBank/DDBJ whole genome shotgun (WGS) entry which is preliminary data.</text>
</comment>
<name>A0A0R2I1C5_CARDV</name>
<evidence type="ECO:0000259" key="2">
    <source>
        <dbReference type="Pfam" id="PF13731"/>
    </source>
</evidence>